<dbReference type="PRINTS" id="PR00508">
    <property type="entry name" value="S21N4MTFRASE"/>
</dbReference>
<evidence type="ECO:0000256" key="9">
    <source>
        <dbReference type="SAM" id="MobiDB-lite"/>
    </source>
</evidence>
<dbReference type="InterPro" id="IPR017985">
    <property type="entry name" value="MeTrfase_CN4_CS"/>
</dbReference>
<dbReference type="InterPro" id="IPR001091">
    <property type="entry name" value="RM_Methyltransferase"/>
</dbReference>
<protein>
    <recommendedName>
        <fullName evidence="2">site-specific DNA-methyltransferase (cytosine-N(4)-specific)</fullName>
        <ecNumber evidence="2">2.1.1.113</ecNumber>
    </recommendedName>
</protein>
<comment type="similarity">
    <text evidence="1">Belongs to the N(4)/N(6)-methyltransferase family. N(4) subfamily.</text>
</comment>
<evidence type="ECO:0000256" key="1">
    <source>
        <dbReference type="ARBA" id="ARBA00010203"/>
    </source>
</evidence>
<dbReference type="EMBL" id="MZ171369">
    <property type="protein sequence ID" value="QXM18675.1"/>
    <property type="molecule type" value="Genomic_DNA"/>
</dbReference>
<reference evidence="12" key="1">
    <citation type="submission" date="2021-05" db="EMBL/GenBank/DDBJ databases">
        <authorList>
            <person name="Kupczok A."/>
            <person name="Weidenbach K."/>
            <person name="Wolf S."/>
            <person name="Fischer M.A."/>
            <person name="Kern T."/>
            <person name="Reetz J."/>
            <person name="Urbanska N."/>
            <person name="Kunzel S."/>
            <person name="Schmitz R.A."/>
            <person name="Rother M."/>
        </authorList>
    </citation>
    <scope>NUCLEOTIDE SEQUENCE [LARGE SCALE GENOMIC DNA]</scope>
</reference>
<keyword evidence="3 11" id="KW-0489">Methyltransferase</keyword>
<feature type="region of interest" description="Disordered" evidence="9">
    <location>
        <begin position="85"/>
        <end position="121"/>
    </location>
</feature>
<dbReference type="GO" id="GO:0015667">
    <property type="term" value="F:site-specific DNA-methyltransferase (cytosine-N4-specific) activity"/>
    <property type="evidence" value="ECO:0007669"/>
    <property type="project" value="UniProtKB-EC"/>
</dbReference>
<evidence type="ECO:0000313" key="12">
    <source>
        <dbReference type="Proteomes" id="UP000827556"/>
    </source>
</evidence>
<feature type="domain" description="DNA methylase N-4/N-6" evidence="10">
    <location>
        <begin position="334"/>
        <end position="371"/>
    </location>
</feature>
<feature type="domain" description="DNA methylase N-4/N-6" evidence="10">
    <location>
        <begin position="22"/>
        <end position="267"/>
    </location>
</feature>
<proteinExistence type="inferred from homology"/>
<evidence type="ECO:0000256" key="3">
    <source>
        <dbReference type="ARBA" id="ARBA00022603"/>
    </source>
</evidence>
<keyword evidence="5" id="KW-0949">S-adenosyl-L-methionine</keyword>
<dbReference type="GO" id="GO:0003677">
    <property type="term" value="F:DNA binding"/>
    <property type="evidence" value="ECO:0007669"/>
    <property type="project" value="UniProtKB-KW"/>
</dbReference>
<evidence type="ECO:0000256" key="6">
    <source>
        <dbReference type="ARBA" id="ARBA00022747"/>
    </source>
</evidence>
<dbReference type="GO" id="GO:0032259">
    <property type="term" value="P:methylation"/>
    <property type="evidence" value="ECO:0007669"/>
    <property type="project" value="UniProtKB-KW"/>
</dbReference>
<comment type="catalytic activity">
    <reaction evidence="8">
        <text>a 2'-deoxycytidine in DNA + S-adenosyl-L-methionine = an N(4)-methyl-2'-deoxycytidine in DNA + S-adenosyl-L-homocysteine + H(+)</text>
        <dbReference type="Rhea" id="RHEA:16857"/>
        <dbReference type="Rhea" id="RHEA-COMP:11369"/>
        <dbReference type="Rhea" id="RHEA-COMP:13674"/>
        <dbReference type="ChEBI" id="CHEBI:15378"/>
        <dbReference type="ChEBI" id="CHEBI:57856"/>
        <dbReference type="ChEBI" id="CHEBI:59789"/>
        <dbReference type="ChEBI" id="CHEBI:85452"/>
        <dbReference type="ChEBI" id="CHEBI:137933"/>
        <dbReference type="EC" id="2.1.1.113"/>
    </reaction>
</comment>
<dbReference type="SUPFAM" id="SSF53335">
    <property type="entry name" value="S-adenosyl-L-methionine-dependent methyltransferases"/>
    <property type="match status" value="1"/>
</dbReference>
<dbReference type="InterPro" id="IPR029063">
    <property type="entry name" value="SAM-dependent_MTases_sf"/>
</dbReference>
<dbReference type="EC" id="2.1.1.113" evidence="2"/>
<evidence type="ECO:0000256" key="2">
    <source>
        <dbReference type="ARBA" id="ARBA00012185"/>
    </source>
</evidence>
<dbReference type="InterPro" id="IPR002941">
    <property type="entry name" value="DNA_methylase_N4/N6"/>
</dbReference>
<keyword evidence="7" id="KW-0238">DNA-binding</keyword>
<evidence type="ECO:0000313" key="11">
    <source>
        <dbReference type="EMBL" id="QXM18675.1"/>
    </source>
</evidence>
<dbReference type="Gene3D" id="3.40.50.150">
    <property type="entry name" value="Vaccinia Virus protein VP39"/>
    <property type="match status" value="1"/>
</dbReference>
<dbReference type="PROSITE" id="PS00093">
    <property type="entry name" value="N4_MTASE"/>
    <property type="match status" value="1"/>
</dbReference>
<dbReference type="Pfam" id="PF01555">
    <property type="entry name" value="N6_N4_Mtase"/>
    <property type="match status" value="2"/>
</dbReference>
<evidence type="ECO:0000256" key="7">
    <source>
        <dbReference type="ARBA" id="ARBA00023125"/>
    </source>
</evidence>
<evidence type="ECO:0000256" key="4">
    <source>
        <dbReference type="ARBA" id="ARBA00022679"/>
    </source>
</evidence>
<dbReference type="GO" id="GO:0009307">
    <property type="term" value="P:DNA restriction-modification system"/>
    <property type="evidence" value="ECO:0007669"/>
    <property type="project" value="UniProtKB-KW"/>
</dbReference>
<dbReference type="GO" id="GO:0008170">
    <property type="term" value="F:N-methyltransferase activity"/>
    <property type="evidence" value="ECO:0007669"/>
    <property type="project" value="InterPro"/>
</dbReference>
<sequence>MRHTILNGDVIACLRSLPDACVQCVVTSPPYWGLRDYGVEGQIGLEPTPEEHVEKMVEVFREVRRVLRDDGTLWLNYGDCYAGSTTGADRPPEPGHTHEDSGRVKTGQENKHRRPDAGLKPKDLVGMPWRIAFALQADGWYLRSDIIWSKPNPMPESVTDRPTKSHEYMFLLTKRPRYFYDADAVREEQTGNAHSRGKGLTPKSAPEGSNIRAKESWHLSTRDVEVPGGRNRRTVWEIATQPMPEAHFATFPEALVEPCIKAGTSERGACPVCGAPWRRVVERLPVTGRNENKTPAAAHAAVKCSRAGESHVKTVGWEPSCGCETQDGEPVPCIVLDPFGGSGTVAKVARDLGRSSILIEINPEYVQIIKKRLRIGEQLDSGVCEYVVKSFLTEASP</sequence>
<dbReference type="Proteomes" id="UP000827556">
    <property type="component" value="Segment"/>
</dbReference>
<accession>A0AA48X5H2</accession>
<name>A0AA48X5H2_9CAUD</name>
<keyword evidence="12" id="KW-1185">Reference proteome</keyword>
<keyword evidence="6" id="KW-0680">Restriction system</keyword>
<evidence type="ECO:0000256" key="5">
    <source>
        <dbReference type="ARBA" id="ARBA00022691"/>
    </source>
</evidence>
<evidence type="ECO:0000259" key="10">
    <source>
        <dbReference type="Pfam" id="PF01555"/>
    </source>
</evidence>
<evidence type="ECO:0000256" key="8">
    <source>
        <dbReference type="ARBA" id="ARBA00049120"/>
    </source>
</evidence>
<keyword evidence="4 11" id="KW-0808">Transferase</keyword>
<organism evidence="11 12">
    <name type="scientific">Methanoculleus virus Blf4</name>
    <dbReference type="NCBI Taxonomy" id="3070925"/>
    <lineage>
        <taxon>Viruses</taxon>
        <taxon>Duplodnaviria</taxon>
        <taxon>Heunggongvirae</taxon>
        <taxon>Uroviricota</taxon>
        <taxon>Caudoviricetes</taxon>
        <taxon>Pungoviridae</taxon>
        <taxon>Flagovirus</taxon>
        <taxon>Flagovirus limi</taxon>
    </lineage>
</organism>
<feature type="compositionally biased region" description="Basic and acidic residues" evidence="9">
    <location>
        <begin position="90"/>
        <end position="121"/>
    </location>
</feature>
<feature type="region of interest" description="Disordered" evidence="9">
    <location>
        <begin position="189"/>
        <end position="210"/>
    </location>
</feature>